<dbReference type="SMART" id="SM00363">
    <property type="entry name" value="S4"/>
    <property type="match status" value="1"/>
</dbReference>
<dbReference type="NCBIfam" id="TIGR00093">
    <property type="entry name" value="pseudouridine synthase"/>
    <property type="match status" value="1"/>
</dbReference>
<dbReference type="EMBL" id="VXMH01000011">
    <property type="protein sequence ID" value="MYC93650.1"/>
    <property type="molecule type" value="Genomic_DNA"/>
</dbReference>
<dbReference type="PROSITE" id="PS01149">
    <property type="entry name" value="PSI_RSU"/>
    <property type="match status" value="1"/>
</dbReference>
<feature type="compositionally biased region" description="Basic residues" evidence="5">
    <location>
        <begin position="287"/>
        <end position="298"/>
    </location>
</feature>
<sequence length="298" mass="32916">MAEERLQKVLAAAGIASRRASEKLITSGRVRVDGNVVTTLGTKVDPARVSVTVDGQSIRLAEDNVYFRVYKPRGILSDIGGDTGGRRTVAHLLPQGTRRVFPVGRLDLNSEGLVLLTDDGELTNRLTHPRFEHPKTYFVLVAHRPSTDALVHLREGVELESGRTAPARVEIADELPARLILDKGVQRFGAAAADGWKSSPPEKGVWLRIVLREGKKRQIRHMAAAVGISLRRLIRWSIGPLTLEGLEPGMTRELTAGEVYALKQMVGKSSDRRPSGTRHGRTADRSRARRRSSPRNRR</sequence>
<dbReference type="Pfam" id="PF01479">
    <property type="entry name" value="S4"/>
    <property type="match status" value="1"/>
</dbReference>
<dbReference type="SUPFAM" id="SSF55120">
    <property type="entry name" value="Pseudouridine synthase"/>
    <property type="match status" value="1"/>
</dbReference>
<gene>
    <name evidence="7" type="ORF">F4X14_01650</name>
</gene>
<accession>A0A6B1D1E6</accession>
<dbReference type="AlphaFoldDB" id="A0A6B1D1E6"/>
<dbReference type="PANTHER" id="PTHR47683:SF2">
    <property type="entry name" value="RNA-BINDING S4 DOMAIN-CONTAINING PROTEIN"/>
    <property type="match status" value="1"/>
</dbReference>
<dbReference type="PROSITE" id="PS50889">
    <property type="entry name" value="S4"/>
    <property type="match status" value="1"/>
</dbReference>
<evidence type="ECO:0000256" key="4">
    <source>
        <dbReference type="RuleBase" id="RU003887"/>
    </source>
</evidence>
<dbReference type="InterPro" id="IPR002942">
    <property type="entry name" value="S4_RNA-bd"/>
</dbReference>
<dbReference type="EC" id="5.4.99.-" evidence="4"/>
<evidence type="ECO:0000256" key="3">
    <source>
        <dbReference type="PROSITE-ProRule" id="PRU00182"/>
    </source>
</evidence>
<protein>
    <recommendedName>
        <fullName evidence="4">Pseudouridine synthase</fullName>
        <ecNumber evidence="4">5.4.99.-</ecNumber>
    </recommendedName>
</protein>
<dbReference type="InterPro" id="IPR000748">
    <property type="entry name" value="PsdUridine_synth_RsuA/RluB/E/F"/>
</dbReference>
<comment type="similarity">
    <text evidence="1 4">Belongs to the pseudouridine synthase RsuA family.</text>
</comment>
<feature type="domain" description="RNA-binding S4" evidence="6">
    <location>
        <begin position="4"/>
        <end position="66"/>
    </location>
</feature>
<dbReference type="Gene3D" id="3.10.290.10">
    <property type="entry name" value="RNA-binding S4 domain"/>
    <property type="match status" value="1"/>
</dbReference>
<dbReference type="InterPro" id="IPR006145">
    <property type="entry name" value="PsdUridine_synth_RsuA/RluA"/>
</dbReference>
<evidence type="ECO:0000256" key="1">
    <source>
        <dbReference type="ARBA" id="ARBA00008348"/>
    </source>
</evidence>
<dbReference type="Gene3D" id="3.30.70.580">
    <property type="entry name" value="Pseudouridine synthase I, catalytic domain, N-terminal subdomain"/>
    <property type="match status" value="1"/>
</dbReference>
<dbReference type="GO" id="GO:0000455">
    <property type="term" value="P:enzyme-directed rRNA pseudouridine synthesis"/>
    <property type="evidence" value="ECO:0007669"/>
    <property type="project" value="UniProtKB-ARBA"/>
</dbReference>
<dbReference type="GO" id="GO:0003723">
    <property type="term" value="F:RNA binding"/>
    <property type="evidence" value="ECO:0007669"/>
    <property type="project" value="UniProtKB-KW"/>
</dbReference>
<dbReference type="SUPFAM" id="SSF55174">
    <property type="entry name" value="Alpha-L RNA-binding motif"/>
    <property type="match status" value="1"/>
</dbReference>
<organism evidence="7">
    <name type="scientific">Caldilineaceae bacterium SB0661_bin_32</name>
    <dbReference type="NCBI Taxonomy" id="2605255"/>
    <lineage>
        <taxon>Bacteria</taxon>
        <taxon>Bacillati</taxon>
        <taxon>Chloroflexota</taxon>
        <taxon>Caldilineae</taxon>
        <taxon>Caldilineales</taxon>
        <taxon>Caldilineaceae</taxon>
    </lineage>
</organism>
<dbReference type="InterPro" id="IPR018496">
    <property type="entry name" value="PsdUridine_synth_RsuA/RluB_CS"/>
</dbReference>
<proteinExistence type="inferred from homology"/>
<name>A0A6B1D1E6_9CHLR</name>
<evidence type="ECO:0000256" key="5">
    <source>
        <dbReference type="SAM" id="MobiDB-lite"/>
    </source>
</evidence>
<evidence type="ECO:0000313" key="7">
    <source>
        <dbReference type="EMBL" id="MYC93650.1"/>
    </source>
</evidence>
<feature type="region of interest" description="Disordered" evidence="5">
    <location>
        <begin position="265"/>
        <end position="298"/>
    </location>
</feature>
<comment type="caution">
    <text evidence="7">The sequence shown here is derived from an EMBL/GenBank/DDBJ whole genome shotgun (WGS) entry which is preliminary data.</text>
</comment>
<dbReference type="Pfam" id="PF00849">
    <property type="entry name" value="PseudoU_synth_2"/>
    <property type="match status" value="1"/>
</dbReference>
<dbReference type="InterPro" id="IPR020103">
    <property type="entry name" value="PsdUridine_synth_cat_dom_sf"/>
</dbReference>
<reference evidence="7" key="1">
    <citation type="submission" date="2019-09" db="EMBL/GenBank/DDBJ databases">
        <title>Characterisation of the sponge microbiome using genome-centric metagenomics.</title>
        <authorList>
            <person name="Engelberts J.P."/>
            <person name="Robbins S.J."/>
            <person name="De Goeij J.M."/>
            <person name="Aranda M."/>
            <person name="Bell S.C."/>
            <person name="Webster N.S."/>
        </authorList>
    </citation>
    <scope>NUCLEOTIDE SEQUENCE</scope>
    <source>
        <strain evidence="7">SB0661_bin_32</strain>
    </source>
</reference>
<keyword evidence="3" id="KW-0694">RNA-binding</keyword>
<evidence type="ECO:0000256" key="2">
    <source>
        <dbReference type="ARBA" id="ARBA00023235"/>
    </source>
</evidence>
<dbReference type="CDD" id="cd02870">
    <property type="entry name" value="PseudoU_synth_RsuA_like"/>
    <property type="match status" value="1"/>
</dbReference>
<dbReference type="InterPro" id="IPR042092">
    <property type="entry name" value="PsdUridine_s_RsuA/RluB/E/F_cat"/>
</dbReference>
<dbReference type="PANTHER" id="PTHR47683">
    <property type="entry name" value="PSEUDOURIDINE SYNTHASE FAMILY PROTEIN-RELATED"/>
    <property type="match status" value="1"/>
</dbReference>
<dbReference type="InterPro" id="IPR020094">
    <property type="entry name" value="TruA/RsuA/RluB/E/F_N"/>
</dbReference>
<dbReference type="CDD" id="cd00165">
    <property type="entry name" value="S4"/>
    <property type="match status" value="1"/>
</dbReference>
<evidence type="ECO:0000259" key="6">
    <source>
        <dbReference type="SMART" id="SM00363"/>
    </source>
</evidence>
<keyword evidence="2 4" id="KW-0413">Isomerase</keyword>
<dbReference type="FunFam" id="3.10.290.10:FF:000003">
    <property type="entry name" value="Pseudouridine synthase"/>
    <property type="match status" value="1"/>
</dbReference>
<dbReference type="Gene3D" id="3.30.70.1560">
    <property type="entry name" value="Alpha-L RNA-binding motif"/>
    <property type="match status" value="1"/>
</dbReference>
<dbReference type="InterPro" id="IPR036986">
    <property type="entry name" value="S4_RNA-bd_sf"/>
</dbReference>
<dbReference type="GO" id="GO:0120159">
    <property type="term" value="F:rRNA pseudouridine synthase activity"/>
    <property type="evidence" value="ECO:0007669"/>
    <property type="project" value="UniProtKB-ARBA"/>
</dbReference>
<dbReference type="InterPro" id="IPR050343">
    <property type="entry name" value="RsuA_PseudoU_synthase"/>
</dbReference>